<dbReference type="AlphaFoldDB" id="D9X094"/>
<dbReference type="InterPro" id="IPR007372">
    <property type="entry name" value="Lipid/polyisoprenoid-bd_YceI"/>
</dbReference>
<evidence type="ECO:0000313" key="4">
    <source>
        <dbReference type="Proteomes" id="UP000004184"/>
    </source>
</evidence>
<dbReference type="Pfam" id="PF04264">
    <property type="entry name" value="YceI"/>
    <property type="match status" value="1"/>
</dbReference>
<evidence type="ECO:0000259" key="2">
    <source>
        <dbReference type="SMART" id="SM00867"/>
    </source>
</evidence>
<dbReference type="PANTHER" id="PTHR34406:SF1">
    <property type="entry name" value="PROTEIN YCEI"/>
    <property type="match status" value="1"/>
</dbReference>
<feature type="domain" description="Lipid/polyisoprenoid-binding YceI-like" evidence="2">
    <location>
        <begin position="14"/>
        <end position="172"/>
    </location>
</feature>
<comment type="similarity">
    <text evidence="1">Belongs to the UPF0312 family.</text>
</comment>
<organism evidence="3 4">
    <name type="scientific">Streptomyces viridochromogenes (strain DSM 40736 / JCM 4977 / BCRC 1201 / Tue 494)</name>
    <dbReference type="NCBI Taxonomy" id="591159"/>
    <lineage>
        <taxon>Bacteria</taxon>
        <taxon>Bacillati</taxon>
        <taxon>Actinomycetota</taxon>
        <taxon>Actinomycetes</taxon>
        <taxon>Kitasatosporales</taxon>
        <taxon>Streptomycetaceae</taxon>
        <taxon>Streptomyces</taxon>
    </lineage>
</organism>
<gene>
    <name evidence="3" type="ORF">SSQG_05996</name>
</gene>
<dbReference type="SUPFAM" id="SSF101874">
    <property type="entry name" value="YceI-like"/>
    <property type="match status" value="1"/>
</dbReference>
<dbReference type="STRING" id="591159.SSQG_05996"/>
<accession>D9X094</accession>
<protein>
    <recommendedName>
        <fullName evidence="2">Lipid/polyisoprenoid-binding YceI-like domain-containing protein</fullName>
    </recommendedName>
</protein>
<dbReference type="PANTHER" id="PTHR34406">
    <property type="entry name" value="PROTEIN YCEI"/>
    <property type="match status" value="1"/>
</dbReference>
<evidence type="ECO:0000313" key="3">
    <source>
        <dbReference type="EMBL" id="EFL35478.1"/>
    </source>
</evidence>
<sequence>MWEKIMTVAVETGLWQLDATTSTVGIRHRTMWGLVTVKGGFGAVSGTGEVRPDGSAVGTLTLDVATLDTGNAKRDTHLKSADFFDAGHHPEITFAASSAELRDGDQVHVVGRLTVRGVTRPLSLRARLKDGDTAGLTLEAEFGVDREQFGMGWNQLGMIRGRTTVTTTLRFVRATA</sequence>
<name>D9X094_STRVT</name>
<dbReference type="Proteomes" id="UP000004184">
    <property type="component" value="Unassembled WGS sequence"/>
</dbReference>
<dbReference type="InterPro" id="IPR036761">
    <property type="entry name" value="TTHA0802/YceI-like_sf"/>
</dbReference>
<proteinExistence type="inferred from homology"/>
<dbReference type="SMART" id="SM00867">
    <property type="entry name" value="YceI"/>
    <property type="match status" value="1"/>
</dbReference>
<evidence type="ECO:0000256" key="1">
    <source>
        <dbReference type="ARBA" id="ARBA00008812"/>
    </source>
</evidence>
<keyword evidence="4" id="KW-1185">Reference proteome</keyword>
<dbReference type="eggNOG" id="COG2353">
    <property type="taxonomic scope" value="Bacteria"/>
</dbReference>
<dbReference type="HOGENOM" id="CLU_071003_3_1_11"/>
<dbReference type="Gene3D" id="2.40.128.110">
    <property type="entry name" value="Lipid/polyisoprenoid-binding, YceI-like"/>
    <property type="match status" value="1"/>
</dbReference>
<reference evidence="4" key="1">
    <citation type="submission" date="2009-02" db="EMBL/GenBank/DDBJ databases">
        <title>Annotation of Streptomyces viridochromogenes strain DSM 40736.</title>
        <authorList>
            <consortium name="The Broad Institute Genome Sequencing Platform"/>
            <consortium name="Broad Institute Microbial Sequencing Center"/>
            <person name="Fischbach M."/>
            <person name="Godfrey P."/>
            <person name="Ward D."/>
            <person name="Young S."/>
            <person name="Zeng Q."/>
            <person name="Koehrsen M."/>
            <person name="Alvarado L."/>
            <person name="Berlin A.M."/>
            <person name="Bochicchio J."/>
            <person name="Borenstein D."/>
            <person name="Chapman S.B."/>
            <person name="Chen Z."/>
            <person name="Engels R."/>
            <person name="Freedman E."/>
            <person name="Gellesch M."/>
            <person name="Goldberg J."/>
            <person name="Griggs A."/>
            <person name="Gujja S."/>
            <person name="Heilman E.R."/>
            <person name="Heiman D.I."/>
            <person name="Hepburn T.A."/>
            <person name="Howarth C."/>
            <person name="Jen D."/>
            <person name="Larson L."/>
            <person name="Lewis B."/>
            <person name="Mehta T."/>
            <person name="Park D."/>
            <person name="Pearson M."/>
            <person name="Richards J."/>
            <person name="Roberts A."/>
            <person name="Saif S."/>
            <person name="Shea T.D."/>
            <person name="Shenoy N."/>
            <person name="Sisk P."/>
            <person name="Stolte C."/>
            <person name="Sykes S.N."/>
            <person name="Thomson T."/>
            <person name="Walk T."/>
            <person name="White J."/>
            <person name="Yandava C."/>
            <person name="Straight P."/>
            <person name="Clardy J."/>
            <person name="Hung D."/>
            <person name="Kolter R."/>
            <person name="Mekalanos J."/>
            <person name="Walker S."/>
            <person name="Walsh C.T."/>
            <person name="Wieland-Brown L.C."/>
            <person name="Haas B."/>
            <person name="Nusbaum C."/>
            <person name="Birren B."/>
        </authorList>
    </citation>
    <scope>NUCLEOTIDE SEQUENCE [LARGE SCALE GENOMIC DNA]</scope>
    <source>
        <strain evidence="4">DSM 40736 / JCM 4977 / BCRC 1201 / Tue 494</strain>
    </source>
</reference>
<dbReference type="EMBL" id="GG657757">
    <property type="protein sequence ID" value="EFL35478.1"/>
    <property type="molecule type" value="Genomic_DNA"/>
</dbReference>